<reference evidence="4 5" key="1">
    <citation type="submission" date="2018-02" db="EMBL/GenBank/DDBJ databases">
        <title>8 Nocardia nova and 1 Nocardia cyriacigeorgica strain used for evolution to TMP-SMX.</title>
        <authorList>
            <person name="Mehta H."/>
            <person name="Weng J."/>
            <person name="Shamoo Y."/>
        </authorList>
    </citation>
    <scope>NUCLEOTIDE SEQUENCE [LARGE SCALE GENOMIC DNA]</scope>
    <source>
        <strain evidence="4 5">MDA3139</strain>
    </source>
</reference>
<gene>
    <name evidence="4" type="ORF">C5E45_05360</name>
</gene>
<evidence type="ECO:0000256" key="1">
    <source>
        <dbReference type="ARBA" id="ARBA00022723"/>
    </source>
</evidence>
<dbReference type="Proteomes" id="UP000239874">
    <property type="component" value="Unassembled WGS sequence"/>
</dbReference>
<dbReference type="InterPro" id="IPR036594">
    <property type="entry name" value="Meth_synthase_dom"/>
</dbReference>
<evidence type="ECO:0000313" key="4">
    <source>
        <dbReference type="EMBL" id="PPJ39542.1"/>
    </source>
</evidence>
<dbReference type="Pfam" id="PF02310">
    <property type="entry name" value="B12-binding"/>
    <property type="match status" value="1"/>
</dbReference>
<evidence type="ECO:0000313" key="5">
    <source>
        <dbReference type="Proteomes" id="UP000239874"/>
    </source>
</evidence>
<accession>A0A2S6AWB2</accession>
<dbReference type="PROSITE" id="PS51332">
    <property type="entry name" value="B12_BINDING"/>
    <property type="match status" value="1"/>
</dbReference>
<dbReference type="GO" id="GO:0031419">
    <property type="term" value="F:cobalamin binding"/>
    <property type="evidence" value="ECO:0007669"/>
    <property type="project" value="InterPro"/>
</dbReference>
<dbReference type="InterPro" id="IPR036724">
    <property type="entry name" value="Cobalamin-bd_sf"/>
</dbReference>
<dbReference type="Gene3D" id="3.40.50.280">
    <property type="entry name" value="Cobalamin-binding domain"/>
    <property type="match status" value="1"/>
</dbReference>
<dbReference type="GO" id="GO:0005829">
    <property type="term" value="C:cytosol"/>
    <property type="evidence" value="ECO:0007669"/>
    <property type="project" value="TreeGrafter"/>
</dbReference>
<dbReference type="CDD" id="cd02065">
    <property type="entry name" value="B12-binding_like"/>
    <property type="match status" value="1"/>
</dbReference>
<dbReference type="InterPro" id="IPR006158">
    <property type="entry name" value="Cobalamin-bd"/>
</dbReference>
<dbReference type="AlphaFoldDB" id="A0A2S6AWB2"/>
<evidence type="ECO:0000256" key="2">
    <source>
        <dbReference type="ARBA" id="ARBA00023285"/>
    </source>
</evidence>
<dbReference type="RefSeq" id="WP_104374489.1">
    <property type="nucleotide sequence ID" value="NZ_PSZC01000002.1"/>
</dbReference>
<dbReference type="PANTHER" id="PTHR45833">
    <property type="entry name" value="METHIONINE SYNTHASE"/>
    <property type="match status" value="1"/>
</dbReference>
<dbReference type="Pfam" id="PF02607">
    <property type="entry name" value="B12-binding_2"/>
    <property type="match status" value="1"/>
</dbReference>
<dbReference type="GO" id="GO:0008705">
    <property type="term" value="F:methionine synthase activity"/>
    <property type="evidence" value="ECO:0007669"/>
    <property type="project" value="TreeGrafter"/>
</dbReference>
<evidence type="ECO:0000259" key="3">
    <source>
        <dbReference type="PROSITE" id="PS51332"/>
    </source>
</evidence>
<name>A0A2S6AWB2_9NOCA</name>
<feature type="domain" description="B12-binding" evidence="3">
    <location>
        <begin position="100"/>
        <end position="226"/>
    </location>
</feature>
<dbReference type="InterPro" id="IPR050554">
    <property type="entry name" value="Met_Synthase/Corrinoid"/>
</dbReference>
<dbReference type="Gene3D" id="1.10.1240.10">
    <property type="entry name" value="Methionine synthase domain"/>
    <property type="match status" value="1"/>
</dbReference>
<dbReference type="PANTHER" id="PTHR45833:SF1">
    <property type="entry name" value="METHIONINE SYNTHASE"/>
    <property type="match status" value="1"/>
</dbReference>
<keyword evidence="2" id="KW-0170">Cobalt</keyword>
<dbReference type="GO" id="GO:0046872">
    <property type="term" value="F:metal ion binding"/>
    <property type="evidence" value="ECO:0007669"/>
    <property type="project" value="UniProtKB-KW"/>
</dbReference>
<proteinExistence type="predicted"/>
<dbReference type="SUPFAM" id="SSF52242">
    <property type="entry name" value="Cobalamin (vitamin B12)-binding domain"/>
    <property type="match status" value="1"/>
</dbReference>
<dbReference type="OrthoDB" id="3782345at2"/>
<protein>
    <submittedName>
        <fullName evidence="4">Cobalamin-binding protein</fullName>
    </submittedName>
</protein>
<dbReference type="EMBL" id="PSZC01000002">
    <property type="protein sequence ID" value="PPJ39542.1"/>
    <property type="molecule type" value="Genomic_DNA"/>
</dbReference>
<dbReference type="GO" id="GO:0046653">
    <property type="term" value="P:tetrahydrofolate metabolic process"/>
    <property type="evidence" value="ECO:0007669"/>
    <property type="project" value="TreeGrafter"/>
</dbReference>
<comment type="caution">
    <text evidence="4">The sequence shown here is derived from an EMBL/GenBank/DDBJ whole genome shotgun (WGS) entry which is preliminary data.</text>
</comment>
<organism evidence="4 5">
    <name type="scientific">Nocardia nova</name>
    <dbReference type="NCBI Taxonomy" id="37330"/>
    <lineage>
        <taxon>Bacteria</taxon>
        <taxon>Bacillati</taxon>
        <taxon>Actinomycetota</taxon>
        <taxon>Actinomycetes</taxon>
        <taxon>Mycobacteriales</taxon>
        <taxon>Nocardiaceae</taxon>
        <taxon>Nocardia</taxon>
    </lineage>
</organism>
<dbReference type="InterPro" id="IPR003759">
    <property type="entry name" value="Cbl-bd_cap"/>
</dbReference>
<keyword evidence="1" id="KW-0479">Metal-binding</keyword>
<dbReference type="GO" id="GO:0050667">
    <property type="term" value="P:homocysteine metabolic process"/>
    <property type="evidence" value="ECO:0007669"/>
    <property type="project" value="TreeGrafter"/>
</dbReference>
<sequence length="356" mass="38223">MSEPHRPITRDASAFREELWTAVTGRDERAAIGIVLAAADSGLEPEAVLLDVIAAVQRRVGAEWAANTLSVADEHTATAINERAVTALALHAAAAHPASAGRVTVACVDGEWHALPARLVAEVLRLRGWQVDFLGAQVPTRHLIAHLHNTGPDAVLLSSSLPTRLPQAHSTITACQAAGVPVLVGGAAFGPDGRYADLLAADAWAPDPATAAELLARGLRREQQPPDRPQRTLTHLTDQEFTMIARSTPRLLATTMAELEHCFPAMREYSEFQLERTAEDVAQILEFLAAALYLDDDELFTTFVTWTAGVLSARAVPAQSLFPVLDLLSGQLQDFPRARRILTTATDALTGTARIA</sequence>